<organism evidence="1 2">
    <name type="scientific">Cetraspora pellucida</name>
    <dbReference type="NCBI Taxonomy" id="1433469"/>
    <lineage>
        <taxon>Eukaryota</taxon>
        <taxon>Fungi</taxon>
        <taxon>Fungi incertae sedis</taxon>
        <taxon>Mucoromycota</taxon>
        <taxon>Glomeromycotina</taxon>
        <taxon>Glomeromycetes</taxon>
        <taxon>Diversisporales</taxon>
        <taxon>Gigasporaceae</taxon>
        <taxon>Cetraspora</taxon>
    </lineage>
</organism>
<reference evidence="1" key="1">
    <citation type="submission" date="2021-06" db="EMBL/GenBank/DDBJ databases">
        <authorList>
            <person name="Kallberg Y."/>
            <person name="Tangrot J."/>
            <person name="Rosling A."/>
        </authorList>
    </citation>
    <scope>NUCLEOTIDE SEQUENCE</scope>
    <source>
        <strain evidence="1">28 12/20/2015</strain>
    </source>
</reference>
<protein>
    <submittedName>
        <fullName evidence="1">10855_t:CDS:1</fullName>
    </submittedName>
</protein>
<keyword evidence="2" id="KW-1185">Reference proteome</keyword>
<proteinExistence type="predicted"/>
<accession>A0ACA9KZL4</accession>
<dbReference type="EMBL" id="CAJVPW010002256">
    <property type="protein sequence ID" value="CAG8502499.1"/>
    <property type="molecule type" value="Genomic_DNA"/>
</dbReference>
<evidence type="ECO:0000313" key="2">
    <source>
        <dbReference type="Proteomes" id="UP000789366"/>
    </source>
</evidence>
<gene>
    <name evidence="1" type="ORF">SPELUC_LOCUS3081</name>
</gene>
<comment type="caution">
    <text evidence="1">The sequence shown here is derived from an EMBL/GenBank/DDBJ whole genome shotgun (WGS) entry which is preliminary data.</text>
</comment>
<evidence type="ECO:0000313" key="1">
    <source>
        <dbReference type="EMBL" id="CAG8502499.1"/>
    </source>
</evidence>
<sequence length="54" mass="6027">MFTGSSVFSGRSVYELVDICKIAFQTLSASDRHFLYFIFLPLSGCSKQYGTHIG</sequence>
<name>A0ACA9KZL4_9GLOM</name>
<dbReference type="Proteomes" id="UP000789366">
    <property type="component" value="Unassembled WGS sequence"/>
</dbReference>